<sequence>MGLPLAFLVIVYLILLITPIRLPFSGETVRGVVQSLLPPTAKLEMGDLAIAVENGVWPVIQFSPVVLNDTQTGARIAMDALEVGFSPVRALLGQPGATVTVVRPHLQLVQDLYGPRLARMEIVEDPDGGVPTLRVLEGDQAYSPVNIRANGVEVPTAGAALRSDNDWLVYNFEAMEVSLNDFVELRQQGRFSKLVVRDATIDMTDSVYGLYRRFESASVEIGASDDGKGTSGSFSALIGGRTVTGTIERVVEDSGASRLKVDAINLDFSAMLPFIDDATSMAAMRGAGAVSLDLGFDPAGGKLVDGTFRIDLTGIDLRIGKDYFPVASSIMEIDWKPDVGQFELADSAIQIGQSEARISGTFALGLDKAYGPTIGISLRATDVSLHPNDMAAPEQPFESMDFSGWSAPLYGALGIDRFVAKKGDAVIETTGRMDMLQTGLGTEMTVAGKGVTADDIKRIWPYFMGGESRDWFVANVTEGHVVDGRLEFNFPVGSLSVDGKAAATLPPDAMNINIVGEGVTIKATEQMDPIRIEGLTRLQVKGTTTTISGDGGQIETADGTIAVRRPAMIFDTSDPAKSIFEVSGNLGAPIPALLAIAKQLQPDAINQAQLPLDLNSLEGNIDLGLVATIGLPEEDTGEAMDVDYVVTGSVADFASSAPIQDRTIGNGQLSFSATQDGYHLGGTAEIDGMEAEVTVDGTPTTDPTLRLGSTVDVADLAKLGFDASEFLSGRVRFIAEPAADGTMKMSVDLADAGLTIKDLGIKKSAGTAGSLTASIRPEGDITHLEDISLGFGTVQLGGKLDFSAEKGLVSAEFDRVALSEGDNAQVSLKPIDGGFDVQIRGKQLDLKPVLSRFFSLEEGSGGVQSTQIDDAINLSVKLDRAIGYYATTAFNVDLALSLRGTDIRRATLSTQFSEGNAVSITTNPAPRGRTMSVAFNDAGTLLRFLGVYSQLAGGSGSLVLTTDRDADAEGGRLLMHNFAIVDEANVAQVLGNHSDSRAAIARSNRLDFAAGEVDFIRRSDRVEVTRGVLSGDTVGGTMRGFIYTSNRTYDLTGTYVPLFGLNNAFQQIPLLGPLLGGRDGEGLVGVTFAVRGPLDNPQFQINPLSLLVPGAFRELFEFRARELPQQ</sequence>
<dbReference type="STRING" id="361041.VW35_14860"/>
<keyword evidence="2" id="KW-1185">Reference proteome</keyword>
<evidence type="ECO:0000313" key="2">
    <source>
        <dbReference type="Proteomes" id="UP000033514"/>
    </source>
</evidence>
<name>A0A0F5L716_9HYPH</name>
<organism evidence="1 2">
    <name type="scientific">Devosia soli</name>
    <dbReference type="NCBI Taxonomy" id="361041"/>
    <lineage>
        <taxon>Bacteria</taxon>
        <taxon>Pseudomonadati</taxon>
        <taxon>Pseudomonadota</taxon>
        <taxon>Alphaproteobacteria</taxon>
        <taxon>Hyphomicrobiales</taxon>
        <taxon>Devosiaceae</taxon>
        <taxon>Devosia</taxon>
    </lineage>
</organism>
<dbReference type="AlphaFoldDB" id="A0A0F5L716"/>
<dbReference type="PATRIC" id="fig|361041.3.peg.2361"/>
<evidence type="ECO:0000313" key="1">
    <source>
        <dbReference type="EMBL" id="KKB77432.1"/>
    </source>
</evidence>
<proteinExistence type="predicted"/>
<protein>
    <submittedName>
        <fullName evidence="1">Uncharacterized protein</fullName>
    </submittedName>
</protein>
<gene>
    <name evidence="1" type="ORF">VW35_14860</name>
</gene>
<dbReference type="Proteomes" id="UP000033514">
    <property type="component" value="Unassembled WGS sequence"/>
</dbReference>
<dbReference type="EMBL" id="LAJG01000025">
    <property type="protein sequence ID" value="KKB77432.1"/>
    <property type="molecule type" value="Genomic_DNA"/>
</dbReference>
<comment type="caution">
    <text evidence="1">The sequence shown here is derived from an EMBL/GenBank/DDBJ whole genome shotgun (WGS) entry which is preliminary data.</text>
</comment>
<accession>A0A0F5L716</accession>
<reference evidence="1 2" key="1">
    <citation type="submission" date="2015-03" db="EMBL/GenBank/DDBJ databases">
        <authorList>
            <person name="Hassan Y.I."/>
            <person name="Lepp D."/>
            <person name="Zhou T."/>
        </authorList>
    </citation>
    <scope>NUCLEOTIDE SEQUENCE [LARGE SCALE GENOMIC DNA]</scope>
    <source>
        <strain evidence="1 2">GH2-10</strain>
    </source>
</reference>